<evidence type="ECO:0000313" key="1">
    <source>
        <dbReference type="EMBL" id="KAL3308261.1"/>
    </source>
</evidence>
<dbReference type="Proteomes" id="UP001626550">
    <property type="component" value="Unassembled WGS sequence"/>
</dbReference>
<accession>A0ABD2PP93</accession>
<reference evidence="1 2" key="1">
    <citation type="submission" date="2024-11" db="EMBL/GenBank/DDBJ databases">
        <title>Adaptive evolution of stress response genes in parasites aligns with host niche diversity.</title>
        <authorList>
            <person name="Hahn C."/>
            <person name="Resl P."/>
        </authorList>
    </citation>
    <scope>NUCLEOTIDE SEQUENCE [LARGE SCALE GENOMIC DNA]</scope>
    <source>
        <strain evidence="1">EGGRZ-B1_66</strain>
        <tissue evidence="1">Body</tissue>
    </source>
</reference>
<keyword evidence="2" id="KW-1185">Reference proteome</keyword>
<gene>
    <name evidence="1" type="ORF">Ciccas_013209</name>
</gene>
<evidence type="ECO:0008006" key="3">
    <source>
        <dbReference type="Google" id="ProtNLM"/>
    </source>
</evidence>
<dbReference type="AlphaFoldDB" id="A0ABD2PP93"/>
<dbReference type="EMBL" id="JBJKFK010005554">
    <property type="protein sequence ID" value="KAL3308261.1"/>
    <property type="molecule type" value="Genomic_DNA"/>
</dbReference>
<protein>
    <recommendedName>
        <fullName evidence="3">BTB domain-containing protein</fullName>
    </recommendedName>
</protein>
<proteinExistence type="predicted"/>
<evidence type="ECO:0000313" key="2">
    <source>
        <dbReference type="Proteomes" id="UP001626550"/>
    </source>
</evidence>
<comment type="caution">
    <text evidence="1">The sequence shown here is derived from an EMBL/GenBank/DDBJ whole genome shotgun (WGS) entry which is preliminary data.</text>
</comment>
<name>A0ABD2PP93_9PLAT</name>
<sequence>MLSMSRDCDVEVSVFGKNKSFDVQLSIFKACSRKISKLVQDKSIELPSECHPDEVEKVSQFVYPGSK</sequence>
<organism evidence="1 2">
    <name type="scientific">Cichlidogyrus casuarinus</name>
    <dbReference type="NCBI Taxonomy" id="1844966"/>
    <lineage>
        <taxon>Eukaryota</taxon>
        <taxon>Metazoa</taxon>
        <taxon>Spiralia</taxon>
        <taxon>Lophotrochozoa</taxon>
        <taxon>Platyhelminthes</taxon>
        <taxon>Monogenea</taxon>
        <taxon>Monopisthocotylea</taxon>
        <taxon>Dactylogyridea</taxon>
        <taxon>Ancyrocephalidae</taxon>
        <taxon>Cichlidogyrus</taxon>
    </lineage>
</organism>